<gene>
    <name evidence="5" type="ORF">AKO1_010814</name>
</gene>
<proteinExistence type="predicted"/>
<dbReference type="PROSITE" id="PS01186">
    <property type="entry name" value="EGF_2"/>
    <property type="match status" value="2"/>
</dbReference>
<comment type="caution">
    <text evidence="5">The sequence shown here is derived from an EMBL/GenBank/DDBJ whole genome shotgun (WGS) entry which is preliminary data.</text>
</comment>
<dbReference type="PROSITE" id="PS00022">
    <property type="entry name" value="EGF_1"/>
    <property type="match status" value="2"/>
</dbReference>
<dbReference type="Gene3D" id="2.10.25.10">
    <property type="entry name" value="Laminin"/>
    <property type="match status" value="1"/>
</dbReference>
<reference evidence="5 6" key="1">
    <citation type="submission" date="2024-03" db="EMBL/GenBank/DDBJ databases">
        <title>The Acrasis kona genome and developmental transcriptomes reveal deep origins of eukaryotic multicellular pathways.</title>
        <authorList>
            <person name="Sheikh S."/>
            <person name="Fu C.-J."/>
            <person name="Brown M.W."/>
            <person name="Baldauf S.L."/>
        </authorList>
    </citation>
    <scope>NUCLEOTIDE SEQUENCE [LARGE SCALE GENOMIC DNA]</scope>
    <source>
        <strain evidence="5 6">ATCC MYA-3509</strain>
    </source>
</reference>
<accession>A0AAW2YI81</accession>
<dbReference type="InterPro" id="IPR013111">
    <property type="entry name" value="EGF_extracell"/>
</dbReference>
<dbReference type="AlphaFoldDB" id="A0AAW2YI81"/>
<dbReference type="InterPro" id="IPR000742">
    <property type="entry name" value="EGF"/>
</dbReference>
<name>A0AAW2YI81_9EUKA</name>
<feature type="domain" description="EGF-like" evidence="3 4">
    <location>
        <begin position="149"/>
        <end position="160"/>
    </location>
</feature>
<feature type="transmembrane region" description="Helical" evidence="2">
    <location>
        <begin position="44"/>
        <end position="64"/>
    </location>
</feature>
<feature type="domain" description="EGF-like" evidence="3 4">
    <location>
        <begin position="89"/>
        <end position="100"/>
    </location>
</feature>
<evidence type="ECO:0000256" key="2">
    <source>
        <dbReference type="SAM" id="Phobius"/>
    </source>
</evidence>
<evidence type="ECO:0000256" key="1">
    <source>
        <dbReference type="ARBA" id="ARBA00023157"/>
    </source>
</evidence>
<evidence type="ECO:0000259" key="3">
    <source>
        <dbReference type="PROSITE" id="PS00022"/>
    </source>
</evidence>
<sequence>MERSKIALVHNLIACPKILVCAVLIITVTHVTHIIVMALYSTRLWYVLVTALAVHLTTALVKLITTVHNVKLGIVCSGRNGTCSSPNKCVCKSGFYGTQCEAYKCYGSVFNVTGVCSQNGTCVGPDTCNCNNGSTVCSGAGYCVGVNNCVCKSGYYGSQCEGYKCYGVLFNNTNVGFMVLSARLI</sequence>
<keyword evidence="1" id="KW-1015">Disulfide bond</keyword>
<feature type="non-terminal residue" evidence="5">
    <location>
        <position position="185"/>
    </location>
</feature>
<dbReference type="Pfam" id="PF07974">
    <property type="entry name" value="EGF_2"/>
    <property type="match status" value="1"/>
</dbReference>
<evidence type="ECO:0000313" key="6">
    <source>
        <dbReference type="Proteomes" id="UP001431209"/>
    </source>
</evidence>
<dbReference type="EMBL" id="JAOPGA020000093">
    <property type="protein sequence ID" value="KAL0476784.1"/>
    <property type="molecule type" value="Genomic_DNA"/>
</dbReference>
<keyword evidence="6" id="KW-1185">Reference proteome</keyword>
<dbReference type="Proteomes" id="UP001431209">
    <property type="component" value="Unassembled WGS sequence"/>
</dbReference>
<evidence type="ECO:0000313" key="5">
    <source>
        <dbReference type="EMBL" id="KAL0476784.1"/>
    </source>
</evidence>
<keyword evidence="2" id="KW-0812">Transmembrane</keyword>
<feature type="transmembrane region" description="Helical" evidence="2">
    <location>
        <begin position="12"/>
        <end position="38"/>
    </location>
</feature>
<organism evidence="5 6">
    <name type="scientific">Acrasis kona</name>
    <dbReference type="NCBI Taxonomy" id="1008807"/>
    <lineage>
        <taxon>Eukaryota</taxon>
        <taxon>Discoba</taxon>
        <taxon>Heterolobosea</taxon>
        <taxon>Tetramitia</taxon>
        <taxon>Eutetramitia</taxon>
        <taxon>Acrasidae</taxon>
        <taxon>Acrasis</taxon>
    </lineage>
</organism>
<keyword evidence="2" id="KW-1133">Transmembrane helix</keyword>
<keyword evidence="2" id="KW-0472">Membrane</keyword>
<protein>
    <submittedName>
        <fullName evidence="5">Wnt inhibitory factor</fullName>
    </submittedName>
</protein>
<evidence type="ECO:0000259" key="4">
    <source>
        <dbReference type="PROSITE" id="PS01186"/>
    </source>
</evidence>